<dbReference type="Proteomes" id="UP000308836">
    <property type="component" value="Unassembled WGS sequence"/>
</dbReference>
<accession>A0AC61R7Q9</accession>
<reference evidence="1" key="1">
    <citation type="submission" date="2019-04" db="EMBL/GenBank/DDBJ databases">
        <title>Microbes associate with the intestines of laboratory mice.</title>
        <authorList>
            <person name="Navarre W."/>
            <person name="Wong E."/>
            <person name="Huang K."/>
            <person name="Tropini C."/>
            <person name="Ng K."/>
            <person name="Yu B."/>
        </authorList>
    </citation>
    <scope>NUCLEOTIDE SEQUENCE</scope>
    <source>
        <strain evidence="1">NM09_H32</strain>
    </source>
</reference>
<evidence type="ECO:0000313" key="1">
    <source>
        <dbReference type="EMBL" id="TGY66274.1"/>
    </source>
</evidence>
<protein>
    <submittedName>
        <fullName evidence="1">Uncharacterized protein</fullName>
    </submittedName>
</protein>
<comment type="caution">
    <text evidence="1">The sequence shown here is derived from an EMBL/GenBank/DDBJ whole genome shotgun (WGS) entry which is preliminary data.</text>
</comment>
<keyword evidence="2" id="KW-1185">Reference proteome</keyword>
<evidence type="ECO:0000313" key="2">
    <source>
        <dbReference type="Proteomes" id="UP000308836"/>
    </source>
</evidence>
<dbReference type="EMBL" id="SRYG01000008">
    <property type="protein sequence ID" value="TGY66274.1"/>
    <property type="molecule type" value="Genomic_DNA"/>
</dbReference>
<sequence>MVKIGEEKVRMIVKILPLQIIIQDIYTESYYACPACMNDGEGVLYKMKAAGALFTDDYAGYNPVDHDRRELGWAHARRYFVDALRDRRRNRRFHHVPAAGANGEDLPYRSQVSKIKSEKERITWERKLKIDTIKLN</sequence>
<gene>
    <name evidence="1" type="ORF">E5336_04920</name>
</gene>
<proteinExistence type="predicted"/>
<name>A0AC61R7Q9_9FIRM</name>
<organism evidence="1 2">
    <name type="scientific">Dubosiella muris</name>
    <dbReference type="NCBI Taxonomy" id="3038133"/>
    <lineage>
        <taxon>Bacteria</taxon>
        <taxon>Bacillati</taxon>
        <taxon>Bacillota</taxon>
        <taxon>Erysipelotrichia</taxon>
        <taxon>Erysipelotrichales</taxon>
        <taxon>Erysipelotrichaceae</taxon>
        <taxon>Dubosiella</taxon>
    </lineage>
</organism>